<name>A0A8S5NFR2_9CAUD</name>
<evidence type="ECO:0000313" key="2">
    <source>
        <dbReference type="EMBL" id="DAD93497.1"/>
    </source>
</evidence>
<evidence type="ECO:0000256" key="1">
    <source>
        <dbReference type="SAM" id="MobiDB-lite"/>
    </source>
</evidence>
<organism evidence="2">
    <name type="scientific">Myoviridae sp. ct0wg9</name>
    <dbReference type="NCBI Taxonomy" id="2826600"/>
    <lineage>
        <taxon>Viruses</taxon>
        <taxon>Duplodnaviria</taxon>
        <taxon>Heunggongvirae</taxon>
        <taxon>Uroviricota</taxon>
        <taxon>Caudoviricetes</taxon>
    </lineage>
</organism>
<feature type="region of interest" description="Disordered" evidence="1">
    <location>
        <begin position="115"/>
        <end position="138"/>
    </location>
</feature>
<proteinExistence type="predicted"/>
<reference evidence="2" key="1">
    <citation type="journal article" date="2021" name="Proc. Natl. Acad. Sci. U.S.A.">
        <title>A Catalog of Tens of Thousands of Viruses from Human Metagenomes Reveals Hidden Associations with Chronic Diseases.</title>
        <authorList>
            <person name="Tisza M.J."/>
            <person name="Buck C.B."/>
        </authorList>
    </citation>
    <scope>NUCLEOTIDE SEQUENCE</scope>
    <source>
        <strain evidence="2">Ct0wg9</strain>
    </source>
</reference>
<dbReference type="EMBL" id="BK015160">
    <property type="protein sequence ID" value="DAD93497.1"/>
    <property type="molecule type" value="Genomic_DNA"/>
</dbReference>
<sequence length="138" mass="15135">MKKLSEITMEQGLDIVADILVPIMSIAEDDTARDFFTKEKPQEGENAIQMALRRIKSSLPVLIKKHKEDLIVIMAALNTQTVDEYKQSKGFMGLVKDVMSLANDEDLQGLFTSAESENISESSGSASENTEGAALKVL</sequence>
<protein>
    <submittedName>
        <fullName evidence="2">Uncharacterized protein</fullName>
    </submittedName>
</protein>
<accession>A0A8S5NFR2</accession>